<keyword evidence="3" id="KW-1185">Reference proteome</keyword>
<dbReference type="OrthoDB" id="408486at2759"/>
<protein>
    <submittedName>
        <fullName evidence="2">Uncharacterized protein</fullName>
    </submittedName>
</protein>
<gene>
    <name evidence="2" type="ORF">SPIL2461_LOCUS5358</name>
</gene>
<dbReference type="EMBL" id="CAJNIZ010007557">
    <property type="protein sequence ID" value="CAE7258929.1"/>
    <property type="molecule type" value="Genomic_DNA"/>
</dbReference>
<evidence type="ECO:0000313" key="2">
    <source>
        <dbReference type="EMBL" id="CAE7258929.1"/>
    </source>
</evidence>
<name>A0A812MBR9_SYMPI</name>
<feature type="non-terminal residue" evidence="2">
    <location>
        <position position="1"/>
    </location>
</feature>
<feature type="transmembrane region" description="Helical" evidence="1">
    <location>
        <begin position="196"/>
        <end position="216"/>
    </location>
</feature>
<proteinExistence type="predicted"/>
<evidence type="ECO:0000313" key="3">
    <source>
        <dbReference type="Proteomes" id="UP000649617"/>
    </source>
</evidence>
<sequence>HPWRYLNSGLMGGRVWAMRIFFEEMLKDRPLDDPSEDQVVCANFSLFKRPDLVALDYNSELFLNVFGIEGILEGPWQTAIGQPLGSVALVKSDGRWWIENRLTKTRPLVFHFPGPGKFSKRAQCLHNPWLICYRSLPFEVVRLLLPQAYKGWRLDYLQELFDDLDTPWLPRWNSDDYLHFQKAWDLLQKMKLRERIISYLVLLDFFVLAAFIWRWHRHRRDAAVPCGWSLLRRWRLRGVKPETSDV</sequence>
<dbReference type="CDD" id="cd22997">
    <property type="entry name" value="GT_LH"/>
    <property type="match status" value="1"/>
</dbReference>
<reference evidence="2" key="1">
    <citation type="submission" date="2021-02" db="EMBL/GenBank/DDBJ databases">
        <authorList>
            <person name="Dougan E. K."/>
            <person name="Rhodes N."/>
            <person name="Thang M."/>
            <person name="Chan C."/>
        </authorList>
    </citation>
    <scope>NUCLEOTIDE SEQUENCE</scope>
</reference>
<dbReference type="AlphaFoldDB" id="A0A812MBR9"/>
<accession>A0A812MBR9</accession>
<organism evidence="2 3">
    <name type="scientific">Symbiodinium pilosum</name>
    <name type="common">Dinoflagellate</name>
    <dbReference type="NCBI Taxonomy" id="2952"/>
    <lineage>
        <taxon>Eukaryota</taxon>
        <taxon>Sar</taxon>
        <taxon>Alveolata</taxon>
        <taxon>Dinophyceae</taxon>
        <taxon>Suessiales</taxon>
        <taxon>Symbiodiniaceae</taxon>
        <taxon>Symbiodinium</taxon>
    </lineage>
</organism>
<keyword evidence="1" id="KW-1133">Transmembrane helix</keyword>
<keyword evidence="1" id="KW-0472">Membrane</keyword>
<dbReference type="Proteomes" id="UP000649617">
    <property type="component" value="Unassembled WGS sequence"/>
</dbReference>
<comment type="caution">
    <text evidence="2">The sequence shown here is derived from an EMBL/GenBank/DDBJ whole genome shotgun (WGS) entry which is preliminary data.</text>
</comment>
<evidence type="ECO:0000256" key="1">
    <source>
        <dbReference type="SAM" id="Phobius"/>
    </source>
</evidence>
<keyword evidence="1" id="KW-0812">Transmembrane</keyword>